<name>A0A7N0V701_KALFE</name>
<evidence type="ECO:0000256" key="1">
    <source>
        <dbReference type="PROSITE-ProRule" id="PRU00339"/>
    </source>
</evidence>
<proteinExistence type="predicted"/>
<dbReference type="EnsemblPlants" id="Kaladp0101s0120.1.v1.1">
    <property type="protein sequence ID" value="Kaladp0101s0120.1.v1.1"/>
    <property type="gene ID" value="Kaladp0101s0120.v1.1"/>
</dbReference>
<evidence type="ECO:0000313" key="3">
    <source>
        <dbReference type="EnsemblPlants" id="Kaladp0101s0120.1.v1.1"/>
    </source>
</evidence>
<dbReference type="InterPro" id="IPR044534">
    <property type="entry name" value="TTL1-4"/>
</dbReference>
<organism evidence="3 4">
    <name type="scientific">Kalanchoe fedtschenkoi</name>
    <name type="common">Lavender scallops</name>
    <name type="synonym">South American air plant</name>
    <dbReference type="NCBI Taxonomy" id="63787"/>
    <lineage>
        <taxon>Eukaryota</taxon>
        <taxon>Viridiplantae</taxon>
        <taxon>Streptophyta</taxon>
        <taxon>Embryophyta</taxon>
        <taxon>Tracheophyta</taxon>
        <taxon>Spermatophyta</taxon>
        <taxon>Magnoliopsida</taxon>
        <taxon>eudicotyledons</taxon>
        <taxon>Gunneridae</taxon>
        <taxon>Pentapetalae</taxon>
        <taxon>Saxifragales</taxon>
        <taxon>Crassulaceae</taxon>
        <taxon>Kalanchoe</taxon>
    </lineage>
</organism>
<dbReference type="SMART" id="SM00028">
    <property type="entry name" value="TPR"/>
    <property type="match status" value="6"/>
</dbReference>
<protein>
    <submittedName>
        <fullName evidence="3">Uncharacterized protein</fullName>
    </submittedName>
</protein>
<dbReference type="InterPro" id="IPR011990">
    <property type="entry name" value="TPR-like_helical_dom_sf"/>
</dbReference>
<dbReference type="AlphaFoldDB" id="A0A7N0V701"/>
<feature type="compositionally biased region" description="Polar residues" evidence="2">
    <location>
        <begin position="60"/>
        <end position="74"/>
    </location>
</feature>
<reference evidence="3" key="1">
    <citation type="submission" date="2021-01" db="UniProtKB">
        <authorList>
            <consortium name="EnsemblPlants"/>
        </authorList>
    </citation>
    <scope>IDENTIFICATION</scope>
</reference>
<feature type="region of interest" description="Disordered" evidence="2">
    <location>
        <begin position="196"/>
        <end position="242"/>
    </location>
</feature>
<keyword evidence="1" id="KW-0802">TPR repeat</keyword>
<dbReference type="SUPFAM" id="SSF48452">
    <property type="entry name" value="TPR-like"/>
    <property type="match status" value="2"/>
</dbReference>
<feature type="region of interest" description="Disordered" evidence="2">
    <location>
        <begin position="32"/>
        <end position="76"/>
    </location>
</feature>
<dbReference type="PROSITE" id="PS50005">
    <property type="entry name" value="TPR"/>
    <property type="match status" value="1"/>
</dbReference>
<feature type="compositionally biased region" description="Polar residues" evidence="2">
    <location>
        <begin position="32"/>
        <end position="42"/>
    </location>
</feature>
<sequence>MSSTIPSDPINGCGQMLLYAFKRLTLRHRRTISTSSLQTNRKATGRRQHGGSDERPILDNSFSISSKKQTQETSPLKKCSRVQVQANFVGHQRHYVAAATSAGDLINPKKVPGITKRAGNGNGTKEGSMLKELDDMTNKNHVHKGHNNLVRATSGNVMIYGHLGNLGGAGGKHVCPSQVIDFFPRTAVEERELLKANQSPTDTSERGIEQITLSREANERSPKALNSKNGTHDEALTPYASSKPINPNNAAFRINRSVALASSGQLIEAIHECRRALRVEPRWKEAHHLMANLFIRLGEAEKAMYHYKHAGPDVDPQELEKARDLQEHLIRCTEAKRKRDWNSIIEDTELAINSGAASSPQIFSLQAEAYLKLHRHEDADIALSKATQFDEDACKKFYGPVGSANLLRVKAQVDMAAGRFDDALEAAQRAGQLDSNSREVSMVAKKAQAVAQARSKGNDLFRESKYSEAYEAYNEGLDHDPYNSVLLCNRAACLFKLGQYGKAAKDCTAALSVRHSYIKAKLRRADCNAKMGKWEAAIKDYEELLQKSPEQIEVQKAMARAKFQLSKQRIREETRQDAMERGCKN</sequence>
<dbReference type="PANTHER" id="PTHR46050">
    <property type="entry name" value="TPR REPEAT-CONTAINING THIOREDOXIN"/>
    <property type="match status" value="1"/>
</dbReference>
<dbReference type="Gramene" id="Kaladp0101s0120.1.v1.1">
    <property type="protein sequence ID" value="Kaladp0101s0120.1.v1.1"/>
    <property type="gene ID" value="Kaladp0101s0120.v1.1"/>
</dbReference>
<dbReference type="InterPro" id="IPR019734">
    <property type="entry name" value="TPR_rpt"/>
</dbReference>
<keyword evidence="4" id="KW-1185">Reference proteome</keyword>
<evidence type="ECO:0000256" key="2">
    <source>
        <dbReference type="SAM" id="MobiDB-lite"/>
    </source>
</evidence>
<feature type="repeat" description="TPR" evidence="1">
    <location>
        <begin position="450"/>
        <end position="483"/>
    </location>
</feature>
<dbReference type="Proteomes" id="UP000594263">
    <property type="component" value="Unplaced"/>
</dbReference>
<dbReference type="GO" id="GO:0005737">
    <property type="term" value="C:cytoplasm"/>
    <property type="evidence" value="ECO:0007669"/>
    <property type="project" value="TreeGrafter"/>
</dbReference>
<dbReference type="Gene3D" id="1.25.40.10">
    <property type="entry name" value="Tetratricopeptide repeat domain"/>
    <property type="match status" value="1"/>
</dbReference>
<dbReference type="PANTHER" id="PTHR46050:SF7">
    <property type="entry name" value="TETRATRICOPEPTIDE REPEAT (TPR)-LIKE SUPERFAMILY PROTEIN"/>
    <property type="match status" value="1"/>
</dbReference>
<accession>A0A7N0V701</accession>
<evidence type="ECO:0000313" key="4">
    <source>
        <dbReference type="Proteomes" id="UP000594263"/>
    </source>
</evidence>